<keyword evidence="2" id="KW-1185">Reference proteome</keyword>
<feature type="non-terminal residue" evidence="1">
    <location>
        <position position="1"/>
    </location>
</feature>
<organism evidence="1 2">
    <name type="scientific">Streptomyces beijiangensis</name>
    <dbReference type="NCBI Taxonomy" id="163361"/>
    <lineage>
        <taxon>Bacteria</taxon>
        <taxon>Bacillati</taxon>
        <taxon>Actinomycetota</taxon>
        <taxon>Actinomycetes</taxon>
        <taxon>Kitasatosporales</taxon>
        <taxon>Streptomycetaceae</taxon>
        <taxon>Streptomyces</taxon>
    </lineage>
</organism>
<evidence type="ECO:0000313" key="2">
    <source>
        <dbReference type="Proteomes" id="UP000664167"/>
    </source>
</evidence>
<reference evidence="1" key="1">
    <citation type="submission" date="2021-03" db="EMBL/GenBank/DDBJ databases">
        <title>Streptomyces poriferae sp. nov., a novel marine sponge-derived Actinobacteria species with anti-MRSA activity.</title>
        <authorList>
            <person name="Sandoval-Powers M."/>
            <person name="Kralova S."/>
            <person name="Nguyen G.-S."/>
            <person name="Fawwal D."/>
            <person name="Degnes K."/>
            <person name="Klinkenberg G."/>
            <person name="Sletta H."/>
            <person name="Wentzel A."/>
            <person name="Liles M.R."/>
        </authorList>
    </citation>
    <scope>NUCLEOTIDE SEQUENCE</scope>
    <source>
        <strain evidence="1">DSM 41794</strain>
    </source>
</reference>
<proteinExistence type="predicted"/>
<dbReference type="Gene3D" id="2.60.120.260">
    <property type="entry name" value="Galactose-binding domain-like"/>
    <property type="match status" value="1"/>
</dbReference>
<dbReference type="AlphaFoldDB" id="A0A939FG61"/>
<name>A0A939FG61_9ACTN</name>
<gene>
    <name evidence="1" type="ORF">J0695_43470</name>
</gene>
<dbReference type="Proteomes" id="UP000664167">
    <property type="component" value="Unassembled WGS sequence"/>
</dbReference>
<evidence type="ECO:0000313" key="1">
    <source>
        <dbReference type="EMBL" id="MBO0518515.1"/>
    </source>
</evidence>
<comment type="caution">
    <text evidence="1">The sequence shown here is derived from an EMBL/GenBank/DDBJ whole genome shotgun (WGS) entry which is preliminary data.</text>
</comment>
<sequence length="70" mass="7522">VSRAATSGQAYVYVDGVKITTVDLKSSTTLYRQAIWTKTWSTSAKHTVKIVVVGTSGRPTVTTDGIAYVK</sequence>
<dbReference type="EMBL" id="JAFLRJ010001745">
    <property type="protein sequence ID" value="MBO0518515.1"/>
    <property type="molecule type" value="Genomic_DNA"/>
</dbReference>
<protein>
    <submittedName>
        <fullName evidence="1">N-acetylmuramoyl-L-alanine amidase</fullName>
    </submittedName>
</protein>
<accession>A0A939FG61</accession>